<evidence type="ECO:0000313" key="1">
    <source>
        <dbReference type="EMBL" id="GLU46864.1"/>
    </source>
</evidence>
<accession>A0A9W6UHQ3</accession>
<organism evidence="1 2">
    <name type="scientific">Nocardiopsis ansamitocini</name>
    <dbReference type="NCBI Taxonomy" id="1670832"/>
    <lineage>
        <taxon>Bacteria</taxon>
        <taxon>Bacillati</taxon>
        <taxon>Actinomycetota</taxon>
        <taxon>Actinomycetes</taxon>
        <taxon>Streptosporangiales</taxon>
        <taxon>Nocardiopsidaceae</taxon>
        <taxon>Nocardiopsis</taxon>
    </lineage>
</organism>
<reference evidence="1" key="1">
    <citation type="submission" date="2023-02" db="EMBL/GenBank/DDBJ databases">
        <title>Nocardiopsis ansamitocini NBRC 112285.</title>
        <authorList>
            <person name="Ichikawa N."/>
            <person name="Sato H."/>
            <person name="Tonouchi N."/>
        </authorList>
    </citation>
    <scope>NUCLEOTIDE SEQUENCE</scope>
    <source>
        <strain evidence="1">NBRC 112285</strain>
    </source>
</reference>
<comment type="caution">
    <text evidence="1">The sequence shown here is derived from an EMBL/GenBank/DDBJ whole genome shotgun (WGS) entry which is preliminary data.</text>
</comment>
<dbReference type="EMBL" id="BSQG01000001">
    <property type="protein sequence ID" value="GLU46864.1"/>
    <property type="molecule type" value="Genomic_DNA"/>
</dbReference>
<sequence length="83" mass="8978">MLAPNSVSPPPPNAVAVAILRARAARSTMPFASCVELPGARVKAYPHHVIQTVRLCREGARHDEPRVNCASEVVEPEARVKVE</sequence>
<evidence type="ECO:0000313" key="2">
    <source>
        <dbReference type="Proteomes" id="UP001165092"/>
    </source>
</evidence>
<keyword evidence="2" id="KW-1185">Reference proteome</keyword>
<dbReference type="AlphaFoldDB" id="A0A9W6UHQ3"/>
<proteinExistence type="predicted"/>
<gene>
    <name evidence="1" type="ORF">Nans01_12150</name>
</gene>
<name>A0A9W6UHQ3_9ACTN</name>
<protein>
    <submittedName>
        <fullName evidence="1">Uncharacterized protein</fullName>
    </submittedName>
</protein>
<dbReference type="Proteomes" id="UP001165092">
    <property type="component" value="Unassembled WGS sequence"/>
</dbReference>